<dbReference type="GeneID" id="37161841"/>
<dbReference type="Proteomes" id="UP000249526">
    <property type="component" value="Unassembled WGS sequence"/>
</dbReference>
<sequence length="122" mass="13771">MTQAPQSRKPPMMYHISTHPSIHLIESSSSRMQVSVAKRARARPKQSKAKQSTVTVLSHIPHAYLPNIEQSSTYVYVCTFLGEGVPGILFIGWVACSVFNDLLGTKIVRWMWIVRVYLKNGK</sequence>
<dbReference type="EMBL" id="KZ825054">
    <property type="protein sequence ID" value="RAH63447.1"/>
    <property type="molecule type" value="Genomic_DNA"/>
</dbReference>
<reference evidence="1 2" key="1">
    <citation type="submission" date="2018-02" db="EMBL/GenBank/DDBJ databases">
        <title>The genomes of Aspergillus section Nigri reveals drivers in fungal speciation.</title>
        <authorList>
            <consortium name="DOE Joint Genome Institute"/>
            <person name="Vesth T.C."/>
            <person name="Nybo J."/>
            <person name="Theobald S."/>
            <person name="Brandl J."/>
            <person name="Frisvad J.C."/>
            <person name="Nielsen K.F."/>
            <person name="Lyhne E.K."/>
            <person name="Kogle M.E."/>
            <person name="Kuo A."/>
            <person name="Riley R."/>
            <person name="Clum A."/>
            <person name="Nolan M."/>
            <person name="Lipzen A."/>
            <person name="Salamov A."/>
            <person name="Henrissat B."/>
            <person name="Wiebenga A."/>
            <person name="De vries R.P."/>
            <person name="Grigoriev I.V."/>
            <person name="Mortensen U.H."/>
            <person name="Andersen M.R."/>
            <person name="Baker S.E."/>
        </authorList>
    </citation>
    <scope>NUCLEOTIDE SEQUENCE [LARGE SCALE GENOMIC DNA]</scope>
    <source>
        <strain evidence="1 2">CBS 112811</strain>
    </source>
</reference>
<evidence type="ECO:0000313" key="1">
    <source>
        <dbReference type="EMBL" id="RAH63447.1"/>
    </source>
</evidence>
<dbReference type="AlphaFoldDB" id="A0A8G1RE69"/>
<proteinExistence type="predicted"/>
<accession>A0A8G1RE69</accession>
<keyword evidence="2" id="KW-1185">Reference proteome</keyword>
<protein>
    <submittedName>
        <fullName evidence="1">Uncharacterized protein</fullName>
    </submittedName>
</protein>
<gene>
    <name evidence="1" type="ORF">BO85DRAFT_433960</name>
</gene>
<evidence type="ECO:0000313" key="2">
    <source>
        <dbReference type="Proteomes" id="UP000249526"/>
    </source>
</evidence>
<organism evidence="1 2">
    <name type="scientific">Aspergillus piperis CBS 112811</name>
    <dbReference type="NCBI Taxonomy" id="1448313"/>
    <lineage>
        <taxon>Eukaryota</taxon>
        <taxon>Fungi</taxon>
        <taxon>Dikarya</taxon>
        <taxon>Ascomycota</taxon>
        <taxon>Pezizomycotina</taxon>
        <taxon>Eurotiomycetes</taxon>
        <taxon>Eurotiomycetidae</taxon>
        <taxon>Eurotiales</taxon>
        <taxon>Aspergillaceae</taxon>
        <taxon>Aspergillus</taxon>
        <taxon>Aspergillus subgen. Circumdati</taxon>
    </lineage>
</organism>
<name>A0A8G1RE69_9EURO</name>
<dbReference type="RefSeq" id="XP_025521369.1">
    <property type="nucleotide sequence ID" value="XM_025658439.1"/>
</dbReference>